<keyword evidence="6" id="KW-1185">Reference proteome</keyword>
<feature type="chain" id="PRO_5004728463" description="Tim44-like domain-containing protein" evidence="3">
    <location>
        <begin position="22"/>
        <end position="341"/>
    </location>
</feature>
<sequence>MNFAKRSRALIALLSLTAAFAMVTIDFADARRGGSFGSRGFRTFQPPAATRTAPRETAPVERSMTPRTETGQPGAAQRQPGTTAQAQRQGMFRNGFGGMFGGLLGGLMLGGLIGMLMGNGLGGLAGFFGLILQLGLLALGVMLVMRLFRRQRSYEPQPLGASASAYSAGGGRGQDAPPRGVAGGMFGGGGTAQAAPAPAETPGSGIDEIGIGQQDLDAFERLLGEIQDAFAREDYAALRTRCTPEIVSYLSEELSQNAVNGLRNDVSDVKLLQGDLAESWREGNEEYATVALHYESRDVMRERESGRIVSGDAEAPTATTEIWTFVRPAGGAWKLSAIQDA</sequence>
<proteinExistence type="predicted"/>
<feature type="compositionally biased region" description="Gly residues" evidence="1">
    <location>
        <begin position="181"/>
        <end position="191"/>
    </location>
</feature>
<dbReference type="SMART" id="SM00978">
    <property type="entry name" value="Tim44"/>
    <property type="match status" value="1"/>
</dbReference>
<evidence type="ECO:0000256" key="2">
    <source>
        <dbReference type="SAM" id="Phobius"/>
    </source>
</evidence>
<dbReference type="PANTHER" id="PTHR41542:SF1">
    <property type="entry name" value="BLL5807 PROTEIN"/>
    <property type="match status" value="1"/>
</dbReference>
<name>V4RDF4_9HYPH</name>
<dbReference type="RefSeq" id="WP_023432769.1">
    <property type="nucleotide sequence ID" value="NZ_AWXZ01000035.1"/>
</dbReference>
<feature type="compositionally biased region" description="Low complexity" evidence="1">
    <location>
        <begin position="39"/>
        <end position="57"/>
    </location>
</feature>
<feature type="compositionally biased region" description="Low complexity" evidence="1">
    <location>
        <begin position="192"/>
        <end position="201"/>
    </location>
</feature>
<keyword evidence="2" id="KW-0472">Membrane</keyword>
<reference evidence="5 6" key="1">
    <citation type="journal article" date="2014" name="Genome Announc.">
        <title>Draft Genome Sequence of Lutibaculum baratangense Strain AMV1T, Isolated from a Mud Volcano in Andamans, India.</title>
        <authorList>
            <person name="Singh A."/>
            <person name="Sreenivas A."/>
            <person name="Sathyanarayana Reddy G."/>
            <person name="Pinnaka A.K."/>
            <person name="Shivaji S."/>
        </authorList>
    </citation>
    <scope>NUCLEOTIDE SEQUENCE [LARGE SCALE GENOMIC DNA]</scope>
    <source>
        <strain evidence="5 6">AMV1</strain>
    </source>
</reference>
<feature type="region of interest" description="Disordered" evidence="1">
    <location>
        <begin position="159"/>
        <end position="201"/>
    </location>
</feature>
<accession>V4RDF4</accession>
<dbReference type="eggNOG" id="COG4395">
    <property type="taxonomic scope" value="Bacteria"/>
</dbReference>
<dbReference type="PATRIC" id="fig|631454.5.peg.2609"/>
<evidence type="ECO:0000313" key="6">
    <source>
        <dbReference type="Proteomes" id="UP000017819"/>
    </source>
</evidence>
<dbReference type="OrthoDB" id="9780873at2"/>
<comment type="caution">
    <text evidence="5">The sequence shown here is derived from an EMBL/GenBank/DDBJ whole genome shotgun (WGS) entry which is preliminary data.</text>
</comment>
<dbReference type="SUPFAM" id="SSF54427">
    <property type="entry name" value="NTF2-like"/>
    <property type="match status" value="1"/>
</dbReference>
<dbReference type="InterPro" id="IPR007379">
    <property type="entry name" value="Tim44-like_dom"/>
</dbReference>
<feature type="transmembrane region" description="Helical" evidence="2">
    <location>
        <begin position="96"/>
        <end position="117"/>
    </location>
</feature>
<protein>
    <recommendedName>
        <fullName evidence="4">Tim44-like domain-containing protein</fullName>
    </recommendedName>
</protein>
<keyword evidence="2" id="KW-0812">Transmembrane</keyword>
<evidence type="ECO:0000259" key="4">
    <source>
        <dbReference type="SMART" id="SM00978"/>
    </source>
</evidence>
<keyword evidence="3" id="KW-0732">Signal</keyword>
<dbReference type="EMBL" id="AWXZ01000035">
    <property type="protein sequence ID" value="ESR24191.1"/>
    <property type="molecule type" value="Genomic_DNA"/>
</dbReference>
<feature type="transmembrane region" description="Helical" evidence="2">
    <location>
        <begin position="124"/>
        <end position="148"/>
    </location>
</feature>
<dbReference type="PANTHER" id="PTHR41542">
    <property type="entry name" value="BLL5807 PROTEIN"/>
    <property type="match status" value="1"/>
</dbReference>
<dbReference type="Pfam" id="PF04280">
    <property type="entry name" value="Tim44"/>
    <property type="match status" value="1"/>
</dbReference>
<gene>
    <name evidence="5" type="ORF">N177_2640</name>
</gene>
<feature type="region of interest" description="Disordered" evidence="1">
    <location>
        <begin position="39"/>
        <end position="86"/>
    </location>
</feature>
<feature type="domain" description="Tim44-like" evidence="4">
    <location>
        <begin position="191"/>
        <end position="340"/>
    </location>
</feature>
<feature type="signal peptide" evidence="3">
    <location>
        <begin position="1"/>
        <end position="21"/>
    </location>
</feature>
<dbReference type="STRING" id="631454.N177_2640"/>
<evidence type="ECO:0000256" key="1">
    <source>
        <dbReference type="SAM" id="MobiDB-lite"/>
    </source>
</evidence>
<dbReference type="AlphaFoldDB" id="V4RDF4"/>
<evidence type="ECO:0000256" key="3">
    <source>
        <dbReference type="SAM" id="SignalP"/>
    </source>
</evidence>
<dbReference type="Gene3D" id="3.10.450.240">
    <property type="match status" value="1"/>
</dbReference>
<organism evidence="5 6">
    <name type="scientific">Lutibaculum baratangense AMV1</name>
    <dbReference type="NCBI Taxonomy" id="631454"/>
    <lineage>
        <taxon>Bacteria</taxon>
        <taxon>Pseudomonadati</taxon>
        <taxon>Pseudomonadota</taxon>
        <taxon>Alphaproteobacteria</taxon>
        <taxon>Hyphomicrobiales</taxon>
        <taxon>Tepidamorphaceae</taxon>
        <taxon>Lutibaculum</taxon>
    </lineage>
</organism>
<evidence type="ECO:0000313" key="5">
    <source>
        <dbReference type="EMBL" id="ESR24191.1"/>
    </source>
</evidence>
<dbReference type="Proteomes" id="UP000017819">
    <property type="component" value="Unassembled WGS sequence"/>
</dbReference>
<keyword evidence="2" id="KW-1133">Transmembrane helix</keyword>
<dbReference type="InterPro" id="IPR032710">
    <property type="entry name" value="NTF2-like_dom_sf"/>
</dbReference>